<dbReference type="Proteomes" id="UP001153269">
    <property type="component" value="Unassembled WGS sequence"/>
</dbReference>
<feature type="compositionally biased region" description="Polar residues" evidence="1">
    <location>
        <begin position="62"/>
        <end position="88"/>
    </location>
</feature>
<protein>
    <submittedName>
        <fullName evidence="2">Uncharacterized protein</fullName>
    </submittedName>
</protein>
<proteinExistence type="predicted"/>
<keyword evidence="3" id="KW-1185">Reference proteome</keyword>
<dbReference type="EMBL" id="CADEAL010004228">
    <property type="protein sequence ID" value="CAB1454873.1"/>
    <property type="molecule type" value="Genomic_DNA"/>
</dbReference>
<evidence type="ECO:0000313" key="2">
    <source>
        <dbReference type="EMBL" id="CAB1454873.1"/>
    </source>
</evidence>
<dbReference type="AlphaFoldDB" id="A0A9N7Z439"/>
<accession>A0A9N7Z439</accession>
<name>A0A9N7Z439_PLEPL</name>
<feature type="compositionally biased region" description="Basic and acidic residues" evidence="1">
    <location>
        <begin position="107"/>
        <end position="118"/>
    </location>
</feature>
<evidence type="ECO:0000256" key="1">
    <source>
        <dbReference type="SAM" id="MobiDB-lite"/>
    </source>
</evidence>
<evidence type="ECO:0000313" key="3">
    <source>
        <dbReference type="Proteomes" id="UP001153269"/>
    </source>
</evidence>
<reference evidence="2" key="1">
    <citation type="submission" date="2020-03" db="EMBL/GenBank/DDBJ databases">
        <authorList>
            <person name="Weist P."/>
        </authorList>
    </citation>
    <scope>NUCLEOTIDE SEQUENCE</scope>
</reference>
<sequence>MTCLEELAMKRGVLGYLSAAALRGEHGEVQVETDAACSHFSDGSCTQQAAAGVTPQPRSRHTNTCQPGSKVQAACSEQSPSQKPSGSLNPPGALKKAGAASPWSVQRPDRRFQTKTEEPLIALSAEPTAKHRPHPPTPTHHLQLRGDTRAARPSTPVYES</sequence>
<gene>
    <name evidence="2" type="ORF">PLEPLA_LOCUS42640</name>
</gene>
<feature type="region of interest" description="Disordered" evidence="1">
    <location>
        <begin position="49"/>
        <end position="160"/>
    </location>
</feature>
<comment type="caution">
    <text evidence="2">The sequence shown here is derived from an EMBL/GenBank/DDBJ whole genome shotgun (WGS) entry which is preliminary data.</text>
</comment>
<organism evidence="2 3">
    <name type="scientific">Pleuronectes platessa</name>
    <name type="common">European plaice</name>
    <dbReference type="NCBI Taxonomy" id="8262"/>
    <lineage>
        <taxon>Eukaryota</taxon>
        <taxon>Metazoa</taxon>
        <taxon>Chordata</taxon>
        <taxon>Craniata</taxon>
        <taxon>Vertebrata</taxon>
        <taxon>Euteleostomi</taxon>
        <taxon>Actinopterygii</taxon>
        <taxon>Neopterygii</taxon>
        <taxon>Teleostei</taxon>
        <taxon>Neoteleostei</taxon>
        <taxon>Acanthomorphata</taxon>
        <taxon>Carangaria</taxon>
        <taxon>Pleuronectiformes</taxon>
        <taxon>Pleuronectoidei</taxon>
        <taxon>Pleuronectidae</taxon>
        <taxon>Pleuronectes</taxon>
    </lineage>
</organism>